<reference evidence="3" key="1">
    <citation type="journal article" date="2018" name="Nat. Microbiol.">
        <title>Leveraging single-cell genomics to expand the fungal tree of life.</title>
        <authorList>
            <person name="Ahrendt S.R."/>
            <person name="Quandt C.A."/>
            <person name="Ciobanu D."/>
            <person name="Clum A."/>
            <person name="Salamov A."/>
            <person name="Andreopoulos B."/>
            <person name="Cheng J.F."/>
            <person name="Woyke T."/>
            <person name="Pelin A."/>
            <person name="Henrissat B."/>
            <person name="Reynolds N.K."/>
            <person name="Benny G.L."/>
            <person name="Smith M.E."/>
            <person name="James T.Y."/>
            <person name="Grigoriev I.V."/>
        </authorList>
    </citation>
    <scope>NUCLEOTIDE SEQUENCE [LARGE SCALE GENOMIC DNA]</scope>
</reference>
<dbReference type="AlphaFoldDB" id="A0A4P9W5T2"/>
<accession>A0A4P9W5T2</accession>
<evidence type="ECO:0000313" key="2">
    <source>
        <dbReference type="EMBL" id="RKO85466.1"/>
    </source>
</evidence>
<protein>
    <submittedName>
        <fullName evidence="2">Uncharacterized protein</fullName>
    </submittedName>
</protein>
<name>A0A4P9W5T2_9FUNG</name>
<proteinExistence type="predicted"/>
<feature type="compositionally biased region" description="Basic and acidic residues" evidence="1">
    <location>
        <begin position="99"/>
        <end position="121"/>
    </location>
</feature>
<evidence type="ECO:0000256" key="1">
    <source>
        <dbReference type="SAM" id="MobiDB-lite"/>
    </source>
</evidence>
<dbReference type="Proteomes" id="UP000269721">
    <property type="component" value="Unassembled WGS sequence"/>
</dbReference>
<organism evidence="2 3">
    <name type="scientific">Blyttiomyces helicus</name>
    <dbReference type="NCBI Taxonomy" id="388810"/>
    <lineage>
        <taxon>Eukaryota</taxon>
        <taxon>Fungi</taxon>
        <taxon>Fungi incertae sedis</taxon>
        <taxon>Chytridiomycota</taxon>
        <taxon>Chytridiomycota incertae sedis</taxon>
        <taxon>Chytridiomycetes</taxon>
        <taxon>Chytridiomycetes incertae sedis</taxon>
        <taxon>Blyttiomyces</taxon>
    </lineage>
</organism>
<sequence length="189" mass="20912">MVPTLLLPPPPSHPDPSFFYHYTPYIPPLTHTPSCLSDIPFESCWEWELERVRESGCVEVRWEGACSPEEGRGDRKKRARGGQQVGEGVKRGKGWSTFERGEGEGEGGGREEVGRREASEREAEEGVELWMGSSKGVWAPPLPLPRKRPFTEGVEGYMLDLPSSLKETTHSGGQRWAGHQAGVGLIDEG</sequence>
<feature type="region of interest" description="Disordered" evidence="1">
    <location>
        <begin position="166"/>
        <end position="189"/>
    </location>
</feature>
<feature type="region of interest" description="Disordered" evidence="1">
    <location>
        <begin position="66"/>
        <end position="127"/>
    </location>
</feature>
<gene>
    <name evidence="2" type="ORF">BDK51DRAFT_30538</name>
</gene>
<evidence type="ECO:0000313" key="3">
    <source>
        <dbReference type="Proteomes" id="UP000269721"/>
    </source>
</evidence>
<keyword evidence="3" id="KW-1185">Reference proteome</keyword>
<dbReference type="EMBL" id="KZ999046">
    <property type="protein sequence ID" value="RKO85466.1"/>
    <property type="molecule type" value="Genomic_DNA"/>
</dbReference>